<keyword evidence="3" id="KW-1185">Reference proteome</keyword>
<feature type="region of interest" description="Disordered" evidence="1">
    <location>
        <begin position="634"/>
        <end position="656"/>
    </location>
</feature>
<evidence type="ECO:0000313" key="3">
    <source>
        <dbReference type="Proteomes" id="UP000789595"/>
    </source>
</evidence>
<dbReference type="AlphaFoldDB" id="A0A8J2X0I4"/>
<name>A0A8J2X0I4_9STRA</name>
<comment type="caution">
    <text evidence="2">The sequence shown here is derived from an EMBL/GenBank/DDBJ whole genome shotgun (WGS) entry which is preliminary data.</text>
</comment>
<organism evidence="2 3">
    <name type="scientific">Pelagomonas calceolata</name>
    <dbReference type="NCBI Taxonomy" id="35677"/>
    <lineage>
        <taxon>Eukaryota</taxon>
        <taxon>Sar</taxon>
        <taxon>Stramenopiles</taxon>
        <taxon>Ochrophyta</taxon>
        <taxon>Pelagophyceae</taxon>
        <taxon>Pelagomonadales</taxon>
        <taxon>Pelagomonadaceae</taxon>
        <taxon>Pelagomonas</taxon>
    </lineage>
</organism>
<gene>
    <name evidence="2" type="ORF">PECAL_2P24610</name>
</gene>
<dbReference type="EMBL" id="CAKKNE010000002">
    <property type="protein sequence ID" value="CAH0369341.1"/>
    <property type="molecule type" value="Genomic_DNA"/>
</dbReference>
<proteinExistence type="predicted"/>
<dbReference type="Gene3D" id="2.30.30.140">
    <property type="match status" value="1"/>
</dbReference>
<feature type="compositionally biased region" description="Basic and acidic residues" evidence="1">
    <location>
        <begin position="646"/>
        <end position="656"/>
    </location>
</feature>
<sequence length="656" mass="76099">MIHAHDVEAELWRFVDDGDQPSPNDLWRCIQYTARKKATALPSSFTRDSEMHLVDQHMIDTTDRHLVKAFCEQFRPGATERDMQKPLFYLTPFITCSKCNSILFIDAANARCFGAPVPESVRLKRGGNETLAVCPGCAMTENLEVGAHDFMEDIEDASLGAREAMAKEMKKRKRAASLLIMVYRFYLRRQLARAARTRQKCRYYLYHRCASIVESAARGRLGRRRARTFENLRYIKNRHPISLKKALAQKFEVDKRTGESKRLKKVFWYHTKVQLDCLYRDYFILCQRTGFVPPRIIVEQNIEEIARRIRVREEYLITLIQALYRGIILRKCLEIYKYEIIRIREIRAQSCFRIGTIWRGYVARKLRVPARIAQVLRRKRPEQYARERREKRDRIRAKAARSRLRQLYEKERAEEATARASGLVNPNNAPGGGGKKMAAFLDSAYGSDDVRRGGRQLLDGIAEYDARIQREKEEKQARKDWLRKAVADEAERGPKFLRGKIAKDNYNGTYDIDFEDGTKEASVDVLKIKQAEGFPKPSLGHKWKVGMVCLGRYSHKRDLCGHDVNDAGAYKRYYHRDEMSANSQQLIDKLTTFQVKPSHDSRSLLKNHNQRMEKRGRGISFDFPSTLYGDPRAALYEGERSPISPKDSEARAGEFT</sequence>
<protein>
    <submittedName>
        <fullName evidence="2">Uncharacterized protein</fullName>
    </submittedName>
</protein>
<dbReference type="OrthoDB" id="78094at2759"/>
<dbReference type="PROSITE" id="PS50096">
    <property type="entry name" value="IQ"/>
    <property type="match status" value="1"/>
</dbReference>
<reference evidence="2" key="1">
    <citation type="submission" date="2021-11" db="EMBL/GenBank/DDBJ databases">
        <authorList>
            <consortium name="Genoscope - CEA"/>
            <person name="William W."/>
        </authorList>
    </citation>
    <scope>NUCLEOTIDE SEQUENCE</scope>
</reference>
<dbReference type="Proteomes" id="UP000789595">
    <property type="component" value="Unassembled WGS sequence"/>
</dbReference>
<accession>A0A8J2X0I4</accession>
<evidence type="ECO:0000256" key="1">
    <source>
        <dbReference type="SAM" id="MobiDB-lite"/>
    </source>
</evidence>
<evidence type="ECO:0000313" key="2">
    <source>
        <dbReference type="EMBL" id="CAH0369341.1"/>
    </source>
</evidence>